<keyword evidence="1" id="KW-0489">Methyltransferase</keyword>
<dbReference type="EnsemblPlants" id="AUR62014156-RA">
    <property type="protein sequence ID" value="AUR62014156-RA:cds"/>
    <property type="gene ID" value="AUR62014156"/>
</dbReference>
<keyword evidence="2" id="KW-0808">Transferase</keyword>
<evidence type="ECO:0000313" key="6">
    <source>
        <dbReference type="Proteomes" id="UP000596660"/>
    </source>
</evidence>
<dbReference type="Pfam" id="PF09273">
    <property type="entry name" value="Rubis-subs-bind"/>
    <property type="match status" value="1"/>
</dbReference>
<dbReference type="InterPro" id="IPR015353">
    <property type="entry name" value="Rubisco_LSMT_subst-bd"/>
</dbReference>
<dbReference type="FunFam" id="3.90.1410.10:FF:000009">
    <property type="entry name" value="Histone-lysine N-methyltransferase setd3"/>
    <property type="match status" value="1"/>
</dbReference>
<evidence type="ECO:0000259" key="4">
    <source>
        <dbReference type="PROSITE" id="PS50280"/>
    </source>
</evidence>
<protein>
    <recommendedName>
        <fullName evidence="4">SET domain-containing protein</fullName>
    </recommendedName>
</protein>
<dbReference type="InterPro" id="IPR001214">
    <property type="entry name" value="SET_dom"/>
</dbReference>
<dbReference type="SUPFAM" id="SSF81822">
    <property type="entry name" value="RuBisCo LSMT C-terminal, substrate-binding domain"/>
    <property type="match status" value="1"/>
</dbReference>
<dbReference type="PANTHER" id="PTHR13271">
    <property type="entry name" value="UNCHARACTERIZED PUTATIVE METHYLTRANSFERASE"/>
    <property type="match status" value="1"/>
</dbReference>
<dbReference type="CDD" id="cd10527">
    <property type="entry name" value="SET_LSMT"/>
    <property type="match status" value="1"/>
</dbReference>
<dbReference type="AlphaFoldDB" id="A0A803LJK9"/>
<dbReference type="Pfam" id="PF00856">
    <property type="entry name" value="SET"/>
    <property type="match status" value="1"/>
</dbReference>
<keyword evidence="3" id="KW-0949">S-adenosyl-L-methionine</keyword>
<name>A0A803LJK9_CHEQI</name>
<dbReference type="SMART" id="SM00317">
    <property type="entry name" value="SET"/>
    <property type="match status" value="1"/>
</dbReference>
<dbReference type="Gene3D" id="3.90.1410.10">
    <property type="entry name" value="set domain protein methyltransferase, domain 1"/>
    <property type="match status" value="1"/>
</dbReference>
<dbReference type="InterPro" id="IPR046341">
    <property type="entry name" value="SET_dom_sf"/>
</dbReference>
<organism evidence="5 6">
    <name type="scientific">Chenopodium quinoa</name>
    <name type="common">Quinoa</name>
    <dbReference type="NCBI Taxonomy" id="63459"/>
    <lineage>
        <taxon>Eukaryota</taxon>
        <taxon>Viridiplantae</taxon>
        <taxon>Streptophyta</taxon>
        <taxon>Embryophyta</taxon>
        <taxon>Tracheophyta</taxon>
        <taxon>Spermatophyta</taxon>
        <taxon>Magnoliopsida</taxon>
        <taxon>eudicotyledons</taxon>
        <taxon>Gunneridae</taxon>
        <taxon>Pentapetalae</taxon>
        <taxon>Caryophyllales</taxon>
        <taxon>Chenopodiaceae</taxon>
        <taxon>Chenopodioideae</taxon>
        <taxon>Atripliceae</taxon>
        <taxon>Chenopodium</taxon>
    </lineage>
</organism>
<dbReference type="SUPFAM" id="SSF82199">
    <property type="entry name" value="SET domain"/>
    <property type="match status" value="1"/>
</dbReference>
<dbReference type="Proteomes" id="UP000596660">
    <property type="component" value="Unplaced"/>
</dbReference>
<dbReference type="PANTHER" id="PTHR13271:SF116">
    <property type="entry name" value="F21J9.27"/>
    <property type="match status" value="1"/>
</dbReference>
<feature type="domain" description="SET" evidence="4">
    <location>
        <begin position="55"/>
        <end position="285"/>
    </location>
</feature>
<dbReference type="Gramene" id="AUR62014156-RA">
    <property type="protein sequence ID" value="AUR62014156-RA:cds"/>
    <property type="gene ID" value="AUR62014156"/>
</dbReference>
<evidence type="ECO:0000313" key="5">
    <source>
        <dbReference type="EnsemblPlants" id="AUR62014156-RA:cds"/>
    </source>
</evidence>
<reference evidence="5" key="1">
    <citation type="journal article" date="2017" name="Nature">
        <title>The genome of Chenopodium quinoa.</title>
        <authorList>
            <person name="Jarvis D.E."/>
            <person name="Ho Y.S."/>
            <person name="Lightfoot D.J."/>
            <person name="Schmoeckel S.M."/>
            <person name="Li B."/>
            <person name="Borm T.J.A."/>
            <person name="Ohyanagi H."/>
            <person name="Mineta K."/>
            <person name="Michell C.T."/>
            <person name="Saber N."/>
            <person name="Kharbatia N.M."/>
            <person name="Rupper R.R."/>
            <person name="Sharp A.R."/>
            <person name="Dally N."/>
            <person name="Boughton B.A."/>
            <person name="Woo Y.H."/>
            <person name="Gao G."/>
            <person name="Schijlen E.G.W.M."/>
            <person name="Guo X."/>
            <person name="Momin A.A."/>
            <person name="Negrao S."/>
            <person name="Al-Babili S."/>
            <person name="Gehring C."/>
            <person name="Roessner U."/>
            <person name="Jung C."/>
            <person name="Murphy K."/>
            <person name="Arold S.T."/>
            <person name="Gojobori T."/>
            <person name="van der Linden C.G."/>
            <person name="van Loo E.N."/>
            <person name="Jellen E.N."/>
            <person name="Maughan P.J."/>
            <person name="Tester M."/>
        </authorList>
    </citation>
    <scope>NUCLEOTIDE SEQUENCE [LARGE SCALE GENOMIC DNA]</scope>
    <source>
        <strain evidence="5">cv. PI 614886</strain>
    </source>
</reference>
<keyword evidence="6" id="KW-1185">Reference proteome</keyword>
<dbReference type="PROSITE" id="PS50280">
    <property type="entry name" value="SET"/>
    <property type="match status" value="1"/>
</dbReference>
<dbReference type="InterPro" id="IPR036464">
    <property type="entry name" value="Rubisco_LSMT_subst-bd_sf"/>
</dbReference>
<dbReference type="Gene3D" id="3.90.1420.10">
    <property type="entry name" value="Rubisco LSMT, substrate-binding domain"/>
    <property type="match status" value="1"/>
</dbReference>
<dbReference type="GO" id="GO:0032259">
    <property type="term" value="P:methylation"/>
    <property type="evidence" value="ECO:0007669"/>
    <property type="project" value="UniProtKB-KW"/>
</dbReference>
<sequence>MWRTSSREVGALSSSTFSRTYIRPFTCASSNPSRLVPHPPDLLKWVRKEGGFVHESIKIARVPSYGLALVASHEIPKGSDLIALPPHLPLKFDDSIDGSAPSPILTELARQIPEELWAMRLGLKLLQERAKTGSFWWPYISNLPETYSVPIFFNKEDIQNLEFVPLITQVNKRCRFLLDFGKQVKGAIANVKHGDHPFGGQNVDASVLGWAMAAVSSRAFRLHGDKLSDGIHKSVPMMLPLIDMCNHSFNPNAKIIQDEGAENTKMLVVAEKHVEKGAPLELNYGCMNNDIFLLDYGFVIAANPYDSIELRYEPYLLEASSAAIGLYSPNFSSPGSLQSEILSALELDDKMAPSKVTLGGPELVDGRLLASLRVLHASDVEKVREHDLSTLQSLSAEAPLGIPNELAALRTIIGLCVLSLNNFPTQVVEDEALLKQGVSTFSELAIQFRLEKKSMIVNVMREMSKRVKLLLAKESTAAA</sequence>
<gene>
    <name evidence="5" type="primary">LOC110694268</name>
</gene>
<dbReference type="GO" id="GO:0016279">
    <property type="term" value="F:protein-lysine N-methyltransferase activity"/>
    <property type="evidence" value="ECO:0007669"/>
    <property type="project" value="TreeGrafter"/>
</dbReference>
<accession>A0A803LJK9</accession>
<dbReference type="OMA" id="PDTVGKH"/>
<dbReference type="InterPro" id="IPR050600">
    <property type="entry name" value="SETD3_SETD6_MTase"/>
</dbReference>
<evidence type="ECO:0000256" key="2">
    <source>
        <dbReference type="ARBA" id="ARBA00022679"/>
    </source>
</evidence>
<evidence type="ECO:0000256" key="1">
    <source>
        <dbReference type="ARBA" id="ARBA00022603"/>
    </source>
</evidence>
<reference evidence="5" key="2">
    <citation type="submission" date="2021-03" db="UniProtKB">
        <authorList>
            <consortium name="EnsemblPlants"/>
        </authorList>
    </citation>
    <scope>IDENTIFICATION</scope>
</reference>
<proteinExistence type="predicted"/>
<evidence type="ECO:0000256" key="3">
    <source>
        <dbReference type="ARBA" id="ARBA00022691"/>
    </source>
</evidence>